<reference evidence="9" key="1">
    <citation type="submission" date="2021-06" db="EMBL/GenBank/DDBJ databases">
        <title>Paracoccus bacterium XHP0099 sp. nov., isolated from the surface waters of the Yellow Sea.</title>
        <authorList>
            <person name="Xue H."/>
            <person name="Zhang D."/>
        </authorList>
    </citation>
    <scope>NUCLEOTIDE SEQUENCE</scope>
    <source>
        <strain evidence="9">XHP0099</strain>
    </source>
</reference>
<sequence>MRHQWLDDDDDDDDDDEPEQGGKEEGLGLPEGPSIGKLYFKSRTVIVAGGINDKLAQRTVAHLLALAEDSDEPINMLISSPGGHVESGDMIHDVIKFIRPVVRTIGSGWVASAGALIFVGAKRENRYCLPNTRFLIHQPSGGIGGTSSDMMIQAEQIRQMRERLNQIFADATGQNMERIEKDTQRDFWLNTQEALDYGLLGKVITSVDELK</sequence>
<evidence type="ECO:0000256" key="1">
    <source>
        <dbReference type="ARBA" id="ARBA00022490"/>
    </source>
</evidence>
<feature type="active site" evidence="6 7">
    <location>
        <position position="137"/>
    </location>
</feature>
<dbReference type="InterPro" id="IPR033135">
    <property type="entry name" value="ClpP_His_AS"/>
</dbReference>
<dbReference type="HAMAP" id="MF_00444">
    <property type="entry name" value="ClpP"/>
    <property type="match status" value="1"/>
</dbReference>
<dbReference type="GO" id="GO:0006508">
    <property type="term" value="P:proteolysis"/>
    <property type="evidence" value="ECO:0007669"/>
    <property type="project" value="UniProtKB-KW"/>
</dbReference>
<keyword evidence="2 6" id="KW-0645">Protease</keyword>
<gene>
    <name evidence="6" type="primary">clpP</name>
    <name evidence="9" type="ORF">KNW02_02975</name>
</gene>
<comment type="similarity">
    <text evidence="6">Belongs to the peptidase S14 family.</text>
</comment>
<keyword evidence="1 6" id="KW-0963">Cytoplasm</keyword>
<dbReference type="Pfam" id="PF00574">
    <property type="entry name" value="CLP_protease"/>
    <property type="match status" value="1"/>
</dbReference>
<keyword evidence="3 6" id="KW-0378">Hydrolase</keyword>
<evidence type="ECO:0000256" key="8">
    <source>
        <dbReference type="SAM" id="MobiDB-lite"/>
    </source>
</evidence>
<evidence type="ECO:0000256" key="3">
    <source>
        <dbReference type="ARBA" id="ARBA00022801"/>
    </source>
</evidence>
<comment type="function">
    <text evidence="6">Cleaves peptides in various proteins in a process that requires ATP hydrolysis. Has a chymotrypsin-like activity. Plays a major role in the degradation of misfolded proteins.</text>
</comment>
<dbReference type="CDD" id="cd07017">
    <property type="entry name" value="S14_ClpP_2"/>
    <property type="match status" value="1"/>
</dbReference>
<protein>
    <recommendedName>
        <fullName evidence="6">ATP-dependent Clp protease proteolytic subunit</fullName>
        <ecNumber evidence="6">3.4.21.92</ecNumber>
    </recommendedName>
    <alternativeName>
        <fullName evidence="6">Endopeptidase Clp</fullName>
    </alternativeName>
</protein>
<evidence type="ECO:0000256" key="2">
    <source>
        <dbReference type="ARBA" id="ARBA00022670"/>
    </source>
</evidence>
<evidence type="ECO:0000313" key="9">
    <source>
        <dbReference type="EMBL" id="MBU3029081.1"/>
    </source>
</evidence>
<dbReference type="Proteomes" id="UP001166191">
    <property type="component" value="Unassembled WGS sequence"/>
</dbReference>
<dbReference type="PROSITE" id="PS00382">
    <property type="entry name" value="CLP_PROTEASE_HIS"/>
    <property type="match status" value="1"/>
</dbReference>
<comment type="catalytic activity">
    <reaction evidence="5 6 7">
        <text>Hydrolysis of proteins to small peptides in the presence of ATP and magnesium. alpha-casein is the usual test substrate. In the absence of ATP, only oligopeptides shorter than five residues are hydrolyzed (such as succinyl-Leu-Tyr-|-NHMec, and Leu-Tyr-Leu-|-Tyr-Trp, in which cleavage of the -Tyr-|-Leu- and -Tyr-|-Trp bonds also occurs).</text>
        <dbReference type="EC" id="3.4.21.92"/>
    </reaction>
</comment>
<evidence type="ECO:0000256" key="4">
    <source>
        <dbReference type="ARBA" id="ARBA00022825"/>
    </source>
</evidence>
<evidence type="ECO:0000256" key="6">
    <source>
        <dbReference type="HAMAP-Rule" id="MF_00444"/>
    </source>
</evidence>
<dbReference type="PANTHER" id="PTHR10381:SF70">
    <property type="entry name" value="ATP-DEPENDENT CLP PROTEASE PROTEOLYTIC SUBUNIT"/>
    <property type="match status" value="1"/>
</dbReference>
<dbReference type="EMBL" id="JAHKNG010000003">
    <property type="protein sequence ID" value="MBU3029081.1"/>
    <property type="molecule type" value="Genomic_DNA"/>
</dbReference>
<keyword evidence="4 6" id="KW-0720">Serine protease</keyword>
<proteinExistence type="inferred from homology"/>
<comment type="subunit">
    <text evidence="6">Fourteen ClpP subunits assemble into 2 heptameric rings which stack back to back to give a disk-like structure with a central cavity, resembling the structure of eukaryotic proteasomes.</text>
</comment>
<comment type="caution">
    <text evidence="9">The sequence shown here is derived from an EMBL/GenBank/DDBJ whole genome shotgun (WGS) entry which is preliminary data.</text>
</comment>
<dbReference type="InterPro" id="IPR023562">
    <property type="entry name" value="ClpP/TepA"/>
</dbReference>
<feature type="compositionally biased region" description="Acidic residues" evidence="8">
    <location>
        <begin position="7"/>
        <end position="19"/>
    </location>
</feature>
<dbReference type="EC" id="3.4.21.92" evidence="6"/>
<evidence type="ECO:0000313" key="10">
    <source>
        <dbReference type="Proteomes" id="UP001166191"/>
    </source>
</evidence>
<evidence type="ECO:0000256" key="5">
    <source>
        <dbReference type="ARBA" id="ARBA00034021"/>
    </source>
</evidence>
<keyword evidence="10" id="KW-1185">Reference proteome</keyword>
<accession>A0ABS6AFT3</accession>
<evidence type="ECO:0000256" key="7">
    <source>
        <dbReference type="PROSITE-ProRule" id="PRU10086"/>
    </source>
</evidence>
<organism evidence="9 10">
    <name type="scientific">Paracoccus marinaquae</name>
    <dbReference type="NCBI Taxonomy" id="2841926"/>
    <lineage>
        <taxon>Bacteria</taxon>
        <taxon>Pseudomonadati</taxon>
        <taxon>Pseudomonadota</taxon>
        <taxon>Alphaproteobacteria</taxon>
        <taxon>Rhodobacterales</taxon>
        <taxon>Paracoccaceae</taxon>
        <taxon>Paracoccus</taxon>
    </lineage>
</organism>
<dbReference type="InterPro" id="IPR001907">
    <property type="entry name" value="ClpP"/>
</dbReference>
<dbReference type="NCBIfam" id="NF009205">
    <property type="entry name" value="PRK12553.1"/>
    <property type="match status" value="1"/>
</dbReference>
<name>A0ABS6AFT3_9RHOB</name>
<comment type="subcellular location">
    <subcellularLocation>
        <location evidence="6">Cytoplasm</location>
    </subcellularLocation>
</comment>
<feature type="region of interest" description="Disordered" evidence="8">
    <location>
        <begin position="1"/>
        <end position="34"/>
    </location>
</feature>
<feature type="active site" description="Nucleophile" evidence="6">
    <location>
        <position position="112"/>
    </location>
</feature>
<dbReference type="GO" id="GO:0008233">
    <property type="term" value="F:peptidase activity"/>
    <property type="evidence" value="ECO:0007669"/>
    <property type="project" value="UniProtKB-KW"/>
</dbReference>
<dbReference type="PANTHER" id="PTHR10381">
    <property type="entry name" value="ATP-DEPENDENT CLP PROTEASE PROTEOLYTIC SUBUNIT"/>
    <property type="match status" value="1"/>
</dbReference>
<dbReference type="RefSeq" id="WP_216031776.1">
    <property type="nucleotide sequence ID" value="NZ_JAHKNG010000003.1"/>
</dbReference>